<dbReference type="GO" id="GO:0005783">
    <property type="term" value="C:endoplasmic reticulum"/>
    <property type="evidence" value="ECO:0007669"/>
    <property type="project" value="TreeGrafter"/>
</dbReference>
<organism evidence="13 14">
    <name type="scientific">Catenaria anguillulae PL171</name>
    <dbReference type="NCBI Taxonomy" id="765915"/>
    <lineage>
        <taxon>Eukaryota</taxon>
        <taxon>Fungi</taxon>
        <taxon>Fungi incertae sedis</taxon>
        <taxon>Blastocladiomycota</taxon>
        <taxon>Blastocladiomycetes</taxon>
        <taxon>Blastocladiales</taxon>
        <taxon>Catenariaceae</taxon>
        <taxon>Catenaria</taxon>
    </lineage>
</organism>
<feature type="domain" description="Palmitoyltransferase DHHC" evidence="12">
    <location>
        <begin position="311"/>
        <end position="435"/>
    </location>
</feature>
<sequence length="526" mass="57176">MNPHQALAPPLPSSPPTLAAPPQMQPHSTMPPSPPAHQLAQHPMPSPNLASAPAPAPVRPEEVAGQAPHRQSGLPPPLLRFPPGYSPDSVASPVQPPPRPRPLTWQDKLERRVSHICSWVPFVFVCLIMLWSIYAFAFHVGPLMDGIEPTPSFPFKPPSQSPVVPAPSPDANAGPAPPTGTFKSERIPATVVVSIVWILTTWSYFKVVFTNPGSPKSALSLRTPIGPSTSSTSGDNSHNSNPSDATIIPIHDGDDDHVPLDTLNGRVNGTRTTSANRGQGGGDAEENVPLVPILASGDPALPSIATKRNGAMRYCRKCDLPKPDRAHHCRICNQCVLKMDHHCPWVAGCVGFGNYKFFLLFLFYLSLYCFTIFGFTVSYFFLALATGPSDQFVTASHILGLTLCSLLFGLTLFGFFCYHLSLVLANQTTIEAMETQRYDHSRMLAPKPPSATAAGPPTAPRRAAAAAHANPFDLGWRRNFMQVFGPARRWWMWFVPVASHQGNGITYPVALFALEHPDEEHVHQLA</sequence>
<dbReference type="Pfam" id="PF01529">
    <property type="entry name" value="DHHC"/>
    <property type="match status" value="1"/>
</dbReference>
<comment type="similarity">
    <text evidence="10">Belongs to the DHHC palmitoyltransferase family.</text>
</comment>
<dbReference type="Proteomes" id="UP000193411">
    <property type="component" value="Unassembled WGS sequence"/>
</dbReference>
<feature type="region of interest" description="Disordered" evidence="11">
    <location>
        <begin position="217"/>
        <end position="283"/>
    </location>
</feature>
<feature type="transmembrane region" description="Helical" evidence="10">
    <location>
        <begin position="187"/>
        <end position="205"/>
    </location>
</feature>
<comment type="domain">
    <text evidence="10">The DHHC domain is required for palmitoyltransferase activity.</text>
</comment>
<dbReference type="EC" id="2.3.1.225" evidence="10"/>
<evidence type="ECO:0000313" key="14">
    <source>
        <dbReference type="Proteomes" id="UP000193411"/>
    </source>
</evidence>
<evidence type="ECO:0000256" key="7">
    <source>
        <dbReference type="ARBA" id="ARBA00023288"/>
    </source>
</evidence>
<proteinExistence type="inferred from homology"/>
<evidence type="ECO:0000256" key="4">
    <source>
        <dbReference type="ARBA" id="ARBA00022989"/>
    </source>
</evidence>
<evidence type="ECO:0000256" key="8">
    <source>
        <dbReference type="ARBA" id="ARBA00023315"/>
    </source>
</evidence>
<dbReference type="AlphaFoldDB" id="A0A1Y2I1Q8"/>
<dbReference type="STRING" id="765915.A0A1Y2I1Q8"/>
<comment type="subcellular location">
    <subcellularLocation>
        <location evidence="1">Membrane</location>
        <topology evidence="1">Multi-pass membrane protein</topology>
    </subcellularLocation>
</comment>
<evidence type="ECO:0000256" key="3">
    <source>
        <dbReference type="ARBA" id="ARBA00022692"/>
    </source>
</evidence>
<feature type="compositionally biased region" description="Polar residues" evidence="11">
    <location>
        <begin position="265"/>
        <end position="277"/>
    </location>
</feature>
<evidence type="ECO:0000256" key="10">
    <source>
        <dbReference type="RuleBase" id="RU079119"/>
    </source>
</evidence>
<evidence type="ECO:0000256" key="9">
    <source>
        <dbReference type="ARBA" id="ARBA00048048"/>
    </source>
</evidence>
<comment type="caution">
    <text evidence="13">The sequence shown here is derived from an EMBL/GenBank/DDBJ whole genome shotgun (WGS) entry which is preliminary data.</text>
</comment>
<dbReference type="GO" id="GO:0019706">
    <property type="term" value="F:protein-cysteine S-palmitoyltransferase activity"/>
    <property type="evidence" value="ECO:0007669"/>
    <property type="project" value="UniProtKB-EC"/>
</dbReference>
<keyword evidence="7" id="KW-0449">Lipoprotein</keyword>
<dbReference type="InterPro" id="IPR001594">
    <property type="entry name" value="Palmitoyltrfase_DHHC"/>
</dbReference>
<keyword evidence="5 10" id="KW-0472">Membrane</keyword>
<keyword evidence="6" id="KW-0564">Palmitate</keyword>
<protein>
    <recommendedName>
        <fullName evidence="10">Palmitoyltransferase</fullName>
        <ecNumber evidence="10">2.3.1.225</ecNumber>
    </recommendedName>
</protein>
<comment type="catalytic activity">
    <reaction evidence="9 10">
        <text>L-cysteinyl-[protein] + hexadecanoyl-CoA = S-hexadecanoyl-L-cysteinyl-[protein] + CoA</text>
        <dbReference type="Rhea" id="RHEA:36683"/>
        <dbReference type="Rhea" id="RHEA-COMP:10131"/>
        <dbReference type="Rhea" id="RHEA-COMP:11032"/>
        <dbReference type="ChEBI" id="CHEBI:29950"/>
        <dbReference type="ChEBI" id="CHEBI:57287"/>
        <dbReference type="ChEBI" id="CHEBI:57379"/>
        <dbReference type="ChEBI" id="CHEBI:74151"/>
        <dbReference type="EC" id="2.3.1.225"/>
    </reaction>
</comment>
<evidence type="ECO:0000256" key="2">
    <source>
        <dbReference type="ARBA" id="ARBA00022679"/>
    </source>
</evidence>
<dbReference type="InterPro" id="IPR039859">
    <property type="entry name" value="PFA4/ZDH16/20/ERF2-like"/>
</dbReference>
<dbReference type="OrthoDB" id="9909019at2759"/>
<dbReference type="EMBL" id="MCFL01000002">
    <property type="protein sequence ID" value="ORZ40806.1"/>
    <property type="molecule type" value="Genomic_DNA"/>
</dbReference>
<feature type="region of interest" description="Disordered" evidence="11">
    <location>
        <begin position="1"/>
        <end position="103"/>
    </location>
</feature>
<keyword evidence="2 10" id="KW-0808">Transferase</keyword>
<evidence type="ECO:0000256" key="1">
    <source>
        <dbReference type="ARBA" id="ARBA00004141"/>
    </source>
</evidence>
<dbReference type="PROSITE" id="PS50216">
    <property type="entry name" value="DHHC"/>
    <property type="match status" value="1"/>
</dbReference>
<feature type="region of interest" description="Disordered" evidence="11">
    <location>
        <begin position="154"/>
        <end position="181"/>
    </location>
</feature>
<gene>
    <name evidence="13" type="ORF">BCR44DRAFT_1423825</name>
</gene>
<feature type="transmembrane region" description="Helical" evidence="10">
    <location>
        <begin position="394"/>
        <end position="418"/>
    </location>
</feature>
<evidence type="ECO:0000256" key="6">
    <source>
        <dbReference type="ARBA" id="ARBA00023139"/>
    </source>
</evidence>
<keyword evidence="3 10" id="KW-0812">Transmembrane</keyword>
<feature type="compositionally biased region" description="Pro residues" evidence="11">
    <location>
        <begin position="9"/>
        <end position="19"/>
    </location>
</feature>
<dbReference type="GO" id="GO:0006612">
    <property type="term" value="P:protein targeting to membrane"/>
    <property type="evidence" value="ECO:0007669"/>
    <property type="project" value="TreeGrafter"/>
</dbReference>
<accession>A0A1Y2I1Q8</accession>
<feature type="compositionally biased region" description="Pro residues" evidence="11">
    <location>
        <begin position="154"/>
        <end position="168"/>
    </location>
</feature>
<keyword evidence="14" id="KW-1185">Reference proteome</keyword>
<name>A0A1Y2I1Q8_9FUNG</name>
<feature type="transmembrane region" description="Helical" evidence="10">
    <location>
        <begin position="357"/>
        <end position="382"/>
    </location>
</feature>
<feature type="transmembrane region" description="Helical" evidence="10">
    <location>
        <begin position="116"/>
        <end position="137"/>
    </location>
</feature>
<dbReference type="GO" id="GO:0005794">
    <property type="term" value="C:Golgi apparatus"/>
    <property type="evidence" value="ECO:0007669"/>
    <property type="project" value="TreeGrafter"/>
</dbReference>
<dbReference type="GO" id="GO:0016020">
    <property type="term" value="C:membrane"/>
    <property type="evidence" value="ECO:0007669"/>
    <property type="project" value="UniProtKB-SubCell"/>
</dbReference>
<evidence type="ECO:0000256" key="5">
    <source>
        <dbReference type="ARBA" id="ARBA00023136"/>
    </source>
</evidence>
<keyword evidence="8 10" id="KW-0012">Acyltransferase</keyword>
<reference evidence="13 14" key="1">
    <citation type="submission" date="2016-07" db="EMBL/GenBank/DDBJ databases">
        <title>Pervasive Adenine N6-methylation of Active Genes in Fungi.</title>
        <authorList>
            <consortium name="DOE Joint Genome Institute"/>
            <person name="Mondo S.J."/>
            <person name="Dannebaum R.O."/>
            <person name="Kuo R.C."/>
            <person name="Labutti K."/>
            <person name="Haridas S."/>
            <person name="Kuo A."/>
            <person name="Salamov A."/>
            <person name="Ahrendt S.R."/>
            <person name="Lipzen A."/>
            <person name="Sullivan W."/>
            <person name="Andreopoulos W.B."/>
            <person name="Clum A."/>
            <person name="Lindquist E."/>
            <person name="Daum C."/>
            <person name="Ramamoorthy G.K."/>
            <person name="Gryganskyi A."/>
            <person name="Culley D."/>
            <person name="Magnuson J.K."/>
            <person name="James T.Y."/>
            <person name="O'Malley M.A."/>
            <person name="Stajich J.E."/>
            <person name="Spatafora J.W."/>
            <person name="Visel A."/>
            <person name="Grigoriev I.V."/>
        </authorList>
    </citation>
    <scope>NUCLEOTIDE SEQUENCE [LARGE SCALE GENOMIC DNA]</scope>
    <source>
        <strain evidence="13 14">PL171</strain>
    </source>
</reference>
<keyword evidence="4 10" id="KW-1133">Transmembrane helix</keyword>
<evidence type="ECO:0000259" key="12">
    <source>
        <dbReference type="Pfam" id="PF01529"/>
    </source>
</evidence>
<evidence type="ECO:0000256" key="11">
    <source>
        <dbReference type="SAM" id="MobiDB-lite"/>
    </source>
</evidence>
<evidence type="ECO:0000313" key="13">
    <source>
        <dbReference type="EMBL" id="ORZ40806.1"/>
    </source>
</evidence>
<dbReference type="PANTHER" id="PTHR22883">
    <property type="entry name" value="ZINC FINGER DHHC DOMAIN CONTAINING PROTEIN"/>
    <property type="match status" value="1"/>
</dbReference>
<feature type="compositionally biased region" description="Polar residues" evidence="11">
    <location>
        <begin position="234"/>
        <end position="244"/>
    </location>
</feature>
<dbReference type="PANTHER" id="PTHR22883:SF147">
    <property type="entry name" value="PALMITOYLTRANSFERASE"/>
    <property type="match status" value="1"/>
</dbReference>